<accession>A0A328VHX6</accession>
<feature type="region of interest" description="Disordered" evidence="1">
    <location>
        <begin position="95"/>
        <end position="132"/>
    </location>
</feature>
<gene>
    <name evidence="2" type="ORF">A4R35_00015</name>
</gene>
<protein>
    <submittedName>
        <fullName evidence="2">Uncharacterized protein</fullName>
    </submittedName>
</protein>
<dbReference type="AlphaFoldDB" id="A0A328VHX6"/>
<dbReference type="EMBL" id="MCIF01000002">
    <property type="protein sequence ID" value="RAQ93895.1"/>
    <property type="molecule type" value="Genomic_DNA"/>
</dbReference>
<dbReference type="Proteomes" id="UP000248706">
    <property type="component" value="Unassembled WGS sequence"/>
</dbReference>
<keyword evidence="3" id="KW-1185">Reference proteome</keyword>
<evidence type="ECO:0000313" key="3">
    <source>
        <dbReference type="Proteomes" id="UP000248706"/>
    </source>
</evidence>
<sequence length="132" mass="14333">MSPICDWAWDGHSAQGRVTHDAALTAAEESADPLLTGMCWRRISLAWISLQPFQEARSTIDQALRLVHQLSSPSIPGWLVALAADMHVFQHGPSLNQEGSLLSAAPTRLRGPDSEQTRRRSPSGPHRPPGPG</sequence>
<organism evidence="2 3">
    <name type="scientific">Thermogemmatispora tikiterensis</name>
    <dbReference type="NCBI Taxonomy" id="1825093"/>
    <lineage>
        <taxon>Bacteria</taxon>
        <taxon>Bacillati</taxon>
        <taxon>Chloroflexota</taxon>
        <taxon>Ktedonobacteria</taxon>
        <taxon>Thermogemmatisporales</taxon>
        <taxon>Thermogemmatisporaceae</taxon>
        <taxon>Thermogemmatispora</taxon>
    </lineage>
</organism>
<name>A0A328VHX6_9CHLR</name>
<evidence type="ECO:0000256" key="1">
    <source>
        <dbReference type="SAM" id="MobiDB-lite"/>
    </source>
</evidence>
<reference evidence="2 3" key="1">
    <citation type="submission" date="2016-08" db="EMBL/GenBank/DDBJ databases">
        <title>Analysis of Carbohydrate Active Enzymes in Thermogemmatispora T81 Reveals Carbohydrate Degradation Ability.</title>
        <authorList>
            <person name="Tomazini A."/>
            <person name="Lal S."/>
            <person name="Stott M."/>
            <person name="Henrissat B."/>
            <person name="Polikarpov I."/>
            <person name="Sparling R."/>
            <person name="Levin D.B."/>
        </authorList>
    </citation>
    <scope>NUCLEOTIDE SEQUENCE [LARGE SCALE GENOMIC DNA]</scope>
    <source>
        <strain evidence="2 3">T81</strain>
    </source>
</reference>
<comment type="caution">
    <text evidence="2">The sequence shown here is derived from an EMBL/GenBank/DDBJ whole genome shotgun (WGS) entry which is preliminary data.</text>
</comment>
<proteinExistence type="predicted"/>
<evidence type="ECO:0000313" key="2">
    <source>
        <dbReference type="EMBL" id="RAQ93895.1"/>
    </source>
</evidence>